<dbReference type="AlphaFoldDB" id="A0AAP2DGB4"/>
<accession>A0AAP2DGB4</accession>
<reference evidence="2 3" key="1">
    <citation type="submission" date="2021-05" db="EMBL/GenBank/DDBJ databases">
        <title>A Polyphasic approach of four new species of the genus Ohtaekwangia: Ohtaekwangia histidinii sp. nov., Ohtaekwangia cretensis sp. nov., Ohtaekwangia indiensis sp. nov., Ohtaekwangia reichenbachii sp. nov. from diverse environment.</title>
        <authorList>
            <person name="Octaviana S."/>
        </authorList>
    </citation>
    <scope>NUCLEOTIDE SEQUENCE [LARGE SCALE GENOMIC DNA]</scope>
    <source>
        <strain evidence="2 3">PWU37</strain>
    </source>
</reference>
<protein>
    <submittedName>
        <fullName evidence="2">Carboxymuconolactone decarboxylase family protein</fullName>
    </submittedName>
</protein>
<proteinExistence type="predicted"/>
<sequence>MKQRTNFFRKNPAVTQLLFNLSGYLSKSKVEQSLLQLVNFRVSQINGCAFCLNADTAMLRANGETEQRLYVLNAWREAPFYTERERAALAWAEAVTNVRDGHVPDEVYEAATKHFSEEELIDLTLTITTTNTYNRFNISFRTPADVPKPWEKAVEAVK</sequence>
<keyword evidence="3" id="KW-1185">Reference proteome</keyword>
<dbReference type="Gene3D" id="1.20.1290.10">
    <property type="entry name" value="AhpD-like"/>
    <property type="match status" value="1"/>
</dbReference>
<gene>
    <name evidence="2" type="ORF">KK078_28635</name>
</gene>
<dbReference type="EMBL" id="JAHESC010000071">
    <property type="protein sequence ID" value="MBT1690566.1"/>
    <property type="molecule type" value="Genomic_DNA"/>
</dbReference>
<dbReference type="NCBIfam" id="TIGR00778">
    <property type="entry name" value="ahpD_dom"/>
    <property type="match status" value="1"/>
</dbReference>
<dbReference type="GO" id="GO:0051920">
    <property type="term" value="F:peroxiredoxin activity"/>
    <property type="evidence" value="ECO:0007669"/>
    <property type="project" value="InterPro"/>
</dbReference>
<feature type="domain" description="Carboxymuconolactone decarboxylase-like" evidence="1">
    <location>
        <begin position="12"/>
        <end position="94"/>
    </location>
</feature>
<dbReference type="Proteomes" id="UP001319180">
    <property type="component" value="Unassembled WGS sequence"/>
</dbReference>
<name>A0AAP2DGB4_9BACT</name>
<dbReference type="InterPro" id="IPR004675">
    <property type="entry name" value="AhpD_core"/>
</dbReference>
<organism evidence="2 3">
    <name type="scientific">Dawidia soli</name>
    <dbReference type="NCBI Taxonomy" id="2782352"/>
    <lineage>
        <taxon>Bacteria</taxon>
        <taxon>Pseudomonadati</taxon>
        <taxon>Bacteroidota</taxon>
        <taxon>Cytophagia</taxon>
        <taxon>Cytophagales</taxon>
        <taxon>Chryseotaleaceae</taxon>
        <taxon>Dawidia</taxon>
    </lineage>
</organism>
<dbReference type="InterPro" id="IPR003779">
    <property type="entry name" value="CMD-like"/>
</dbReference>
<dbReference type="InterPro" id="IPR029032">
    <property type="entry name" value="AhpD-like"/>
</dbReference>
<evidence type="ECO:0000313" key="2">
    <source>
        <dbReference type="EMBL" id="MBT1690566.1"/>
    </source>
</evidence>
<evidence type="ECO:0000259" key="1">
    <source>
        <dbReference type="Pfam" id="PF02627"/>
    </source>
</evidence>
<dbReference type="RefSeq" id="WP_254094096.1">
    <property type="nucleotide sequence ID" value="NZ_JAHESC010000071.1"/>
</dbReference>
<dbReference type="SUPFAM" id="SSF69118">
    <property type="entry name" value="AhpD-like"/>
    <property type="match status" value="1"/>
</dbReference>
<comment type="caution">
    <text evidence="2">The sequence shown here is derived from an EMBL/GenBank/DDBJ whole genome shotgun (WGS) entry which is preliminary data.</text>
</comment>
<evidence type="ECO:0000313" key="3">
    <source>
        <dbReference type="Proteomes" id="UP001319180"/>
    </source>
</evidence>
<dbReference type="PANTHER" id="PTHR34846">
    <property type="entry name" value="4-CARBOXYMUCONOLACTONE DECARBOXYLASE FAMILY PROTEIN (AFU_ORTHOLOGUE AFUA_6G11590)"/>
    <property type="match status" value="1"/>
</dbReference>
<dbReference type="PANTHER" id="PTHR34846:SF10">
    <property type="entry name" value="CYTOPLASMIC PROTEIN"/>
    <property type="match status" value="1"/>
</dbReference>
<dbReference type="Pfam" id="PF02627">
    <property type="entry name" value="CMD"/>
    <property type="match status" value="1"/>
</dbReference>